<dbReference type="Gene3D" id="2.30.130.10">
    <property type="entry name" value="PUA domain"/>
    <property type="match status" value="1"/>
</dbReference>
<feature type="binding site" evidence="5">
    <location>
        <position position="356"/>
    </location>
    <ligand>
        <name>S-adenosyl-L-methionine</name>
        <dbReference type="ChEBI" id="CHEBI:59789"/>
    </ligand>
</feature>
<dbReference type="Proteomes" id="UP001497623">
    <property type="component" value="Unassembled WGS sequence"/>
</dbReference>
<evidence type="ECO:0000259" key="6">
    <source>
        <dbReference type="PROSITE" id="PS51686"/>
    </source>
</evidence>
<organism evidence="7 8">
    <name type="scientific">Meganyctiphanes norvegica</name>
    <name type="common">Northern krill</name>
    <name type="synonym">Thysanopoda norvegica</name>
    <dbReference type="NCBI Taxonomy" id="48144"/>
    <lineage>
        <taxon>Eukaryota</taxon>
        <taxon>Metazoa</taxon>
        <taxon>Ecdysozoa</taxon>
        <taxon>Arthropoda</taxon>
        <taxon>Crustacea</taxon>
        <taxon>Multicrustacea</taxon>
        <taxon>Malacostraca</taxon>
        <taxon>Eumalacostraca</taxon>
        <taxon>Eucarida</taxon>
        <taxon>Euphausiacea</taxon>
        <taxon>Euphausiidae</taxon>
        <taxon>Meganyctiphanes</taxon>
    </lineage>
</organism>
<dbReference type="PANTHER" id="PTHR22807:SF34">
    <property type="entry name" value="TRNA (CYTOSINE(72)-C(5))-METHYLTRANSFERASE NSUN6"/>
    <property type="match status" value="1"/>
</dbReference>
<dbReference type="SUPFAM" id="SSF88697">
    <property type="entry name" value="PUA domain-like"/>
    <property type="match status" value="1"/>
</dbReference>
<dbReference type="PRINTS" id="PR02008">
    <property type="entry name" value="RCMTFAMILY"/>
</dbReference>
<feature type="active site" description="Nucleophile" evidence="5">
    <location>
        <position position="406"/>
    </location>
</feature>
<accession>A0AAV2S5L4</accession>
<reference evidence="7 8" key="1">
    <citation type="submission" date="2024-05" db="EMBL/GenBank/DDBJ databases">
        <authorList>
            <person name="Wallberg A."/>
        </authorList>
    </citation>
    <scope>NUCLEOTIDE SEQUENCE [LARGE SCALE GENOMIC DNA]</scope>
</reference>
<dbReference type="Pfam" id="PF01189">
    <property type="entry name" value="Methyltr_RsmB-F"/>
    <property type="match status" value="1"/>
</dbReference>
<dbReference type="InterPro" id="IPR023267">
    <property type="entry name" value="RCMT"/>
</dbReference>
<dbReference type="InterPro" id="IPR001678">
    <property type="entry name" value="MeTrfase_RsmB-F_NOP2_dom"/>
</dbReference>
<dbReference type="InterPro" id="IPR029063">
    <property type="entry name" value="SAM-dependent_MTases_sf"/>
</dbReference>
<gene>
    <name evidence="7" type="ORF">MNOR_LOCUS32370</name>
</gene>
<comment type="similarity">
    <text evidence="5">Belongs to the class I-like SAM-binding methyltransferase superfamily. RsmB/NOP family.</text>
</comment>
<dbReference type="AlphaFoldDB" id="A0AAV2S5L4"/>
<evidence type="ECO:0000313" key="7">
    <source>
        <dbReference type="EMBL" id="CAL4160001.1"/>
    </source>
</evidence>
<feature type="non-terminal residue" evidence="7">
    <location>
        <position position="489"/>
    </location>
</feature>
<evidence type="ECO:0000256" key="4">
    <source>
        <dbReference type="ARBA" id="ARBA00022884"/>
    </source>
</evidence>
<protein>
    <recommendedName>
        <fullName evidence="6">SAM-dependent MTase RsmB/NOP-type domain-containing protein</fullName>
    </recommendedName>
</protein>
<sequence length="489" mass="54320">MEVQINIDKLKDAVDQVNYNPLADDLTLAVLNSIPFEEYNECDTTALQKQKLSTLKMLSIPPKYTTVRVNTLKINLKVAEETVGDYIKKNYNDKTSRIPMLYTHPILSDLLVIKSSQKLDVIPASKEVIVRKVCGAAVMRGAHVYGQGVLSVNPNIVVGEKVAVYADIHEKCLRGSKFFQGIKIFLGNGIAKQSRKDLFHKNTSAGLAFEMVEQIHKSPSLGDLHPDFLFLQNLPSVVCSHVLCPPPHSVVLDMCAAPGGKTTHIATLMKNTGLVIAIDRSQARINQIETRARSLDLSNIKTFCYDSSKIILISRNQTIDSQLKTKKMSLEECTNKNVHQISPPFLPLSFDYILLDAPCSGLGQRPQLATKMSLKCLKSFPVMQRKLFENAVQLLRVGGKLVYSTCTIVAEENEMMVKWALQKYKEIKLIDSQPKLGLQGLLGCGLSKEDCAKLQRFGPMFQGQQNTQNSCSGENLDTIGFFIAPFTKV</sequence>
<proteinExistence type="inferred from homology"/>
<dbReference type="CDD" id="cd21150">
    <property type="entry name" value="PUA_NSun6-like"/>
    <property type="match status" value="1"/>
</dbReference>
<dbReference type="InterPro" id="IPR015947">
    <property type="entry name" value="PUA-like_sf"/>
</dbReference>
<evidence type="ECO:0000256" key="1">
    <source>
        <dbReference type="ARBA" id="ARBA00022603"/>
    </source>
</evidence>
<feature type="domain" description="SAM-dependent MTase RsmB/NOP-type" evidence="6">
    <location>
        <begin position="156"/>
        <end position="489"/>
    </location>
</feature>
<dbReference type="Gene3D" id="3.40.50.150">
    <property type="entry name" value="Vaccinia Virus protein VP39"/>
    <property type="match status" value="1"/>
</dbReference>
<feature type="binding site" evidence="5">
    <location>
        <position position="279"/>
    </location>
    <ligand>
        <name>S-adenosyl-L-methionine</name>
        <dbReference type="ChEBI" id="CHEBI:59789"/>
    </ligand>
</feature>
<dbReference type="InterPro" id="IPR036974">
    <property type="entry name" value="PUA_sf"/>
</dbReference>
<keyword evidence="3 5" id="KW-0949">S-adenosyl-L-methionine</keyword>
<dbReference type="PROSITE" id="PS50890">
    <property type="entry name" value="PUA"/>
    <property type="match status" value="1"/>
</dbReference>
<dbReference type="GO" id="GO:0008173">
    <property type="term" value="F:RNA methyltransferase activity"/>
    <property type="evidence" value="ECO:0007669"/>
    <property type="project" value="InterPro"/>
</dbReference>
<dbReference type="EMBL" id="CAXKWB010043857">
    <property type="protein sequence ID" value="CAL4160001.1"/>
    <property type="molecule type" value="Genomic_DNA"/>
</dbReference>
<dbReference type="PANTHER" id="PTHR22807">
    <property type="entry name" value="NOP2 YEAST -RELATED NOL1/NOP2/FMU SUN DOMAIN-CONTAINING"/>
    <property type="match status" value="1"/>
</dbReference>
<keyword evidence="1 5" id="KW-0489">Methyltransferase</keyword>
<keyword evidence="2 5" id="KW-0808">Transferase</keyword>
<evidence type="ECO:0000313" key="8">
    <source>
        <dbReference type="Proteomes" id="UP001497623"/>
    </source>
</evidence>
<comment type="caution">
    <text evidence="7">The sequence shown here is derived from an EMBL/GenBank/DDBJ whole genome shotgun (WGS) entry which is preliminary data.</text>
</comment>
<keyword evidence="8" id="KW-1185">Reference proteome</keyword>
<dbReference type="GO" id="GO:0003723">
    <property type="term" value="F:RNA binding"/>
    <property type="evidence" value="ECO:0007669"/>
    <property type="project" value="UniProtKB-UniRule"/>
</dbReference>
<evidence type="ECO:0000256" key="3">
    <source>
        <dbReference type="ARBA" id="ARBA00022691"/>
    </source>
</evidence>
<name>A0AAV2S5L4_MEGNR</name>
<evidence type="ECO:0000256" key="5">
    <source>
        <dbReference type="PROSITE-ProRule" id="PRU01023"/>
    </source>
</evidence>
<dbReference type="SUPFAM" id="SSF53335">
    <property type="entry name" value="S-adenosyl-L-methionine-dependent methyltransferases"/>
    <property type="match status" value="1"/>
</dbReference>
<dbReference type="InterPro" id="IPR049560">
    <property type="entry name" value="MeTrfase_RsmB-F_NOP2_cat"/>
</dbReference>
<feature type="binding site" evidence="5">
    <location>
        <begin position="255"/>
        <end position="261"/>
    </location>
    <ligand>
        <name>S-adenosyl-L-methionine</name>
        <dbReference type="ChEBI" id="CHEBI:59789"/>
    </ligand>
</feature>
<evidence type="ECO:0000256" key="2">
    <source>
        <dbReference type="ARBA" id="ARBA00022679"/>
    </source>
</evidence>
<dbReference type="GO" id="GO:0001510">
    <property type="term" value="P:RNA methylation"/>
    <property type="evidence" value="ECO:0007669"/>
    <property type="project" value="InterPro"/>
</dbReference>
<keyword evidence="4 5" id="KW-0694">RNA-binding</keyword>
<feature type="binding site" evidence="5">
    <location>
        <position position="306"/>
    </location>
    <ligand>
        <name>S-adenosyl-L-methionine</name>
        <dbReference type="ChEBI" id="CHEBI:59789"/>
    </ligand>
</feature>
<dbReference type="PROSITE" id="PS51686">
    <property type="entry name" value="SAM_MT_RSMB_NOP"/>
    <property type="match status" value="1"/>
</dbReference>